<feature type="transmembrane region" description="Helical" evidence="7">
    <location>
        <begin position="422"/>
        <end position="441"/>
    </location>
</feature>
<dbReference type="SUPFAM" id="SSF103473">
    <property type="entry name" value="MFS general substrate transporter"/>
    <property type="match status" value="1"/>
</dbReference>
<dbReference type="Pfam" id="PF07690">
    <property type="entry name" value="MFS_1"/>
    <property type="match status" value="1"/>
</dbReference>
<protein>
    <recommendedName>
        <fullName evidence="8">Major facilitator superfamily (MFS) profile domain-containing protein</fullName>
    </recommendedName>
</protein>
<dbReference type="Gene3D" id="1.20.1250.20">
    <property type="entry name" value="MFS general substrate transporter like domains"/>
    <property type="match status" value="2"/>
</dbReference>
<keyword evidence="4 7" id="KW-0812">Transmembrane</keyword>
<keyword evidence="6 7" id="KW-0472">Membrane</keyword>
<accession>A0A9W9I3Z3</accession>
<feature type="transmembrane region" description="Helical" evidence="7">
    <location>
        <begin position="190"/>
        <end position="212"/>
    </location>
</feature>
<dbReference type="OrthoDB" id="2250022at2759"/>
<dbReference type="GO" id="GO:0022857">
    <property type="term" value="F:transmembrane transporter activity"/>
    <property type="evidence" value="ECO:0007669"/>
    <property type="project" value="InterPro"/>
</dbReference>
<feature type="transmembrane region" description="Helical" evidence="7">
    <location>
        <begin position="157"/>
        <end position="178"/>
    </location>
</feature>
<comment type="caution">
    <text evidence="9">The sequence shown here is derived from an EMBL/GenBank/DDBJ whole genome shotgun (WGS) entry which is preliminary data.</text>
</comment>
<evidence type="ECO:0000256" key="5">
    <source>
        <dbReference type="ARBA" id="ARBA00022989"/>
    </source>
</evidence>
<feature type="transmembrane region" description="Helical" evidence="7">
    <location>
        <begin position="389"/>
        <end position="410"/>
    </location>
</feature>
<evidence type="ECO:0000259" key="8">
    <source>
        <dbReference type="PROSITE" id="PS50850"/>
    </source>
</evidence>
<evidence type="ECO:0000256" key="7">
    <source>
        <dbReference type="SAM" id="Phobius"/>
    </source>
</evidence>
<dbReference type="InterPro" id="IPR036259">
    <property type="entry name" value="MFS_trans_sf"/>
</dbReference>
<name>A0A9W9I3Z3_9EURO</name>
<feature type="transmembrane region" description="Helical" evidence="7">
    <location>
        <begin position="224"/>
        <end position="247"/>
    </location>
</feature>
<feature type="transmembrane region" description="Helical" evidence="7">
    <location>
        <begin position="453"/>
        <end position="476"/>
    </location>
</feature>
<reference evidence="9" key="1">
    <citation type="submission" date="2022-11" db="EMBL/GenBank/DDBJ databases">
        <authorList>
            <person name="Petersen C."/>
        </authorList>
    </citation>
    <scope>NUCLEOTIDE SEQUENCE</scope>
    <source>
        <strain evidence="9">IBT 21917</strain>
    </source>
</reference>
<evidence type="ECO:0000256" key="1">
    <source>
        <dbReference type="ARBA" id="ARBA00004141"/>
    </source>
</evidence>
<keyword evidence="5 7" id="KW-1133">Transmembrane helix</keyword>
<dbReference type="FunFam" id="1.20.1250.20:FF:000057">
    <property type="entry name" value="MFS general substrate transporter"/>
    <property type="match status" value="1"/>
</dbReference>
<dbReference type="PANTHER" id="PTHR43791">
    <property type="entry name" value="PERMEASE-RELATED"/>
    <property type="match status" value="1"/>
</dbReference>
<feature type="transmembrane region" description="Helical" evidence="7">
    <location>
        <begin position="97"/>
        <end position="118"/>
    </location>
</feature>
<feature type="domain" description="Major facilitator superfamily (MFS) profile" evidence="8">
    <location>
        <begin position="64"/>
        <end position="485"/>
    </location>
</feature>
<dbReference type="PROSITE" id="PS50850">
    <property type="entry name" value="MFS"/>
    <property type="match status" value="1"/>
</dbReference>
<dbReference type="InterPro" id="IPR020846">
    <property type="entry name" value="MFS_dom"/>
</dbReference>
<proteinExistence type="inferred from homology"/>
<dbReference type="FunFam" id="1.20.1250.20:FF:000013">
    <property type="entry name" value="MFS general substrate transporter"/>
    <property type="match status" value="1"/>
</dbReference>
<feature type="transmembrane region" description="Helical" evidence="7">
    <location>
        <begin position="60"/>
        <end position="77"/>
    </location>
</feature>
<feature type="transmembrane region" description="Helical" evidence="7">
    <location>
        <begin position="331"/>
        <end position="350"/>
    </location>
</feature>
<feature type="transmembrane region" description="Helical" evidence="7">
    <location>
        <begin position="362"/>
        <end position="383"/>
    </location>
</feature>
<feature type="transmembrane region" description="Helical" evidence="7">
    <location>
        <begin position="130"/>
        <end position="151"/>
    </location>
</feature>
<gene>
    <name evidence="9" type="ORF">N7492_007467</name>
</gene>
<dbReference type="PANTHER" id="PTHR43791:SF92">
    <property type="entry name" value="AGL026WP"/>
    <property type="match status" value="1"/>
</dbReference>
<organism evidence="9 10">
    <name type="scientific">Penicillium capsulatum</name>
    <dbReference type="NCBI Taxonomy" id="69766"/>
    <lineage>
        <taxon>Eukaryota</taxon>
        <taxon>Fungi</taxon>
        <taxon>Dikarya</taxon>
        <taxon>Ascomycota</taxon>
        <taxon>Pezizomycotina</taxon>
        <taxon>Eurotiomycetes</taxon>
        <taxon>Eurotiomycetidae</taxon>
        <taxon>Eurotiales</taxon>
        <taxon>Aspergillaceae</taxon>
        <taxon>Penicillium</taxon>
    </lineage>
</organism>
<evidence type="ECO:0000256" key="4">
    <source>
        <dbReference type="ARBA" id="ARBA00022692"/>
    </source>
</evidence>
<keyword evidence="3" id="KW-0813">Transport</keyword>
<dbReference type="Proteomes" id="UP001146351">
    <property type="component" value="Unassembled WGS sequence"/>
</dbReference>
<evidence type="ECO:0000256" key="6">
    <source>
        <dbReference type="ARBA" id="ARBA00023136"/>
    </source>
</evidence>
<evidence type="ECO:0000256" key="3">
    <source>
        <dbReference type="ARBA" id="ARBA00022448"/>
    </source>
</evidence>
<dbReference type="GO" id="GO:0016020">
    <property type="term" value="C:membrane"/>
    <property type="evidence" value="ECO:0007669"/>
    <property type="project" value="UniProtKB-SubCell"/>
</dbReference>
<sequence length="502" mass="55312">MDPENPHSIKAADLDQVSVDDVEAITNDAKQKPRIHAPASVANLTPNERIKVEKALVRKIDLRLLPMIIIMYILNYLDRNNIAAARLAGLEEDLGLMGNQYATCVSILFVGYVLMQVPPNLLLNKFGKPAIYLSGAMVLWGIISTVTAVAQNYAGLVVIRFFLGFAEAAYFPGCLYFLSAWYTRKELGFCTAALYSGSLFSGAFSGLIAAGITDHMDKVKGLRAWRWLFIIEGVITIAVALVAVFILPNFPRTTGWLSNEEKELAIWGLEEDIGEDDWVDSEAQSLLHGAKLAFADIKTWILMLHVLCTVSSASVTNFFPTVVQTLNYNKIQTLLLTAPPYCFTVICAFLNAWHADRTGERYFHITLPLYISVASFIIAAVTTGTAPRYVSMMLMVPSFYSTYVVSLAWISNAIPRPASKRAAAIAAINCVSNEASIYASYMYPNSHKPRFVLAMSVNCATAFVAIVSATFLRFILVHLNRKLDRGDSVPGQPVGSGFRFLI</sequence>
<dbReference type="EMBL" id="JAPQKO010000005">
    <property type="protein sequence ID" value="KAJ5162075.1"/>
    <property type="molecule type" value="Genomic_DNA"/>
</dbReference>
<dbReference type="AlphaFoldDB" id="A0A9W9I3Z3"/>
<comment type="subcellular location">
    <subcellularLocation>
        <location evidence="1">Membrane</location>
        <topology evidence="1">Multi-pass membrane protein</topology>
    </subcellularLocation>
</comment>
<evidence type="ECO:0000313" key="10">
    <source>
        <dbReference type="Proteomes" id="UP001146351"/>
    </source>
</evidence>
<reference evidence="9" key="2">
    <citation type="journal article" date="2023" name="IMA Fungus">
        <title>Comparative genomic study of the Penicillium genus elucidates a diverse pangenome and 15 lateral gene transfer events.</title>
        <authorList>
            <person name="Petersen C."/>
            <person name="Sorensen T."/>
            <person name="Nielsen M.R."/>
            <person name="Sondergaard T.E."/>
            <person name="Sorensen J.L."/>
            <person name="Fitzpatrick D.A."/>
            <person name="Frisvad J.C."/>
            <person name="Nielsen K.L."/>
        </authorList>
    </citation>
    <scope>NUCLEOTIDE SEQUENCE</scope>
    <source>
        <strain evidence="9">IBT 21917</strain>
    </source>
</reference>
<feature type="transmembrane region" description="Helical" evidence="7">
    <location>
        <begin position="300"/>
        <end position="319"/>
    </location>
</feature>
<evidence type="ECO:0000256" key="2">
    <source>
        <dbReference type="ARBA" id="ARBA00008335"/>
    </source>
</evidence>
<keyword evidence="10" id="KW-1185">Reference proteome</keyword>
<evidence type="ECO:0000313" key="9">
    <source>
        <dbReference type="EMBL" id="KAJ5162075.1"/>
    </source>
</evidence>
<dbReference type="InterPro" id="IPR011701">
    <property type="entry name" value="MFS"/>
</dbReference>
<comment type="similarity">
    <text evidence="2">Belongs to the major facilitator superfamily.</text>
</comment>